<gene>
    <name evidence="3" type="ordered locus">MTR_3g111095</name>
    <name evidence="4" type="ORF">MtrunA17_Chr3g0140991</name>
</gene>
<accession>I3SSL7</accession>
<reference evidence="4" key="5">
    <citation type="journal article" date="2018" name="Nat. Plants">
        <title>Whole-genome landscape of Medicago truncatula symbiotic genes.</title>
        <authorList>
            <person name="Pecrix Y."/>
            <person name="Gamas P."/>
            <person name="Carrere S."/>
        </authorList>
    </citation>
    <scope>NUCLEOTIDE SEQUENCE</scope>
    <source>
        <tissue evidence="4">Leaves</tissue>
    </source>
</reference>
<evidence type="ECO:0000313" key="6">
    <source>
        <dbReference type="Proteomes" id="UP000002051"/>
    </source>
</evidence>
<feature type="compositionally biased region" description="Polar residues" evidence="1">
    <location>
        <begin position="1"/>
        <end position="15"/>
    </location>
</feature>
<reference evidence="2" key="2">
    <citation type="submission" date="2012-05" db="EMBL/GenBank/DDBJ databases">
        <authorList>
            <person name="Krishnakumar V."/>
            <person name="Cheung F."/>
            <person name="Xiao Y."/>
            <person name="Chan A."/>
            <person name="Moskal W.A."/>
            <person name="Town C.D."/>
        </authorList>
    </citation>
    <scope>NUCLEOTIDE SEQUENCE</scope>
</reference>
<feature type="compositionally biased region" description="Basic and acidic residues" evidence="1">
    <location>
        <begin position="73"/>
        <end position="88"/>
    </location>
</feature>
<protein>
    <submittedName>
        <fullName evidence="2 5">Uncharacterized protein</fullName>
    </submittedName>
</protein>
<organism evidence="2">
    <name type="scientific">Medicago truncatula</name>
    <name type="common">Barrel medic</name>
    <name type="synonym">Medicago tribuloides</name>
    <dbReference type="NCBI Taxonomy" id="3880"/>
    <lineage>
        <taxon>Eukaryota</taxon>
        <taxon>Viridiplantae</taxon>
        <taxon>Streptophyta</taxon>
        <taxon>Embryophyta</taxon>
        <taxon>Tracheophyta</taxon>
        <taxon>Spermatophyta</taxon>
        <taxon>Magnoliopsida</taxon>
        <taxon>eudicotyledons</taxon>
        <taxon>Gunneridae</taxon>
        <taxon>Pentapetalae</taxon>
        <taxon>rosids</taxon>
        <taxon>fabids</taxon>
        <taxon>Fabales</taxon>
        <taxon>Fabaceae</taxon>
        <taxon>Papilionoideae</taxon>
        <taxon>50 kb inversion clade</taxon>
        <taxon>NPAAA clade</taxon>
        <taxon>Hologalegina</taxon>
        <taxon>IRL clade</taxon>
        <taxon>Trifolieae</taxon>
        <taxon>Medicago</taxon>
    </lineage>
</organism>
<reference evidence="5" key="4">
    <citation type="submission" date="2015-04" db="UniProtKB">
        <authorList>
            <consortium name="EnsemblPlants"/>
        </authorList>
    </citation>
    <scope>IDENTIFICATION</scope>
    <source>
        <strain evidence="5">cv. Jemalong A17</strain>
    </source>
</reference>
<feature type="region of interest" description="Disordered" evidence="1">
    <location>
        <begin position="1"/>
        <end position="102"/>
    </location>
</feature>
<evidence type="ECO:0000313" key="4">
    <source>
        <dbReference type="EMBL" id="RHN70948.1"/>
    </source>
</evidence>
<dbReference type="Proteomes" id="UP000002051">
    <property type="component" value="Chromosome 3"/>
</dbReference>
<dbReference type="EMBL" id="BT143465">
    <property type="protein sequence ID" value="AFK43259.1"/>
    <property type="molecule type" value="mRNA"/>
</dbReference>
<reference evidence="3 6" key="1">
    <citation type="journal article" date="2011" name="Nature">
        <title>The Medicago genome provides insight into the evolution of rhizobial symbioses.</title>
        <authorList>
            <person name="Young N.D."/>
            <person name="Debelle F."/>
            <person name="Oldroyd G.E."/>
            <person name="Geurts R."/>
            <person name="Cannon S.B."/>
            <person name="Udvardi M.K."/>
            <person name="Benedito V.A."/>
            <person name="Mayer K.F."/>
            <person name="Gouzy J."/>
            <person name="Schoof H."/>
            <person name="Van de Peer Y."/>
            <person name="Proost S."/>
            <person name="Cook D.R."/>
            <person name="Meyers B.C."/>
            <person name="Spannagl M."/>
            <person name="Cheung F."/>
            <person name="De Mita S."/>
            <person name="Krishnakumar V."/>
            <person name="Gundlach H."/>
            <person name="Zhou S."/>
            <person name="Mudge J."/>
            <person name="Bharti A.K."/>
            <person name="Murray J.D."/>
            <person name="Naoumkina M.A."/>
            <person name="Rosen B."/>
            <person name="Silverstein K.A."/>
            <person name="Tang H."/>
            <person name="Rombauts S."/>
            <person name="Zhao P.X."/>
            <person name="Zhou P."/>
            <person name="Barbe V."/>
            <person name="Bardou P."/>
            <person name="Bechner M."/>
            <person name="Bellec A."/>
            <person name="Berger A."/>
            <person name="Berges H."/>
            <person name="Bidwell S."/>
            <person name="Bisseling T."/>
            <person name="Choisne N."/>
            <person name="Couloux A."/>
            <person name="Denny R."/>
            <person name="Deshpande S."/>
            <person name="Dai X."/>
            <person name="Doyle J.J."/>
            <person name="Dudez A.M."/>
            <person name="Farmer A.D."/>
            <person name="Fouteau S."/>
            <person name="Franken C."/>
            <person name="Gibelin C."/>
            <person name="Gish J."/>
            <person name="Goldstein S."/>
            <person name="Gonzalez A.J."/>
            <person name="Green P.J."/>
            <person name="Hallab A."/>
            <person name="Hartog M."/>
            <person name="Hua A."/>
            <person name="Humphray S.J."/>
            <person name="Jeong D.H."/>
            <person name="Jing Y."/>
            <person name="Jocker A."/>
            <person name="Kenton S.M."/>
            <person name="Kim D.J."/>
            <person name="Klee K."/>
            <person name="Lai H."/>
            <person name="Lang C."/>
            <person name="Lin S."/>
            <person name="Macmil S.L."/>
            <person name="Magdelenat G."/>
            <person name="Matthews L."/>
            <person name="McCorrison J."/>
            <person name="Monaghan E.L."/>
            <person name="Mun J.H."/>
            <person name="Najar F.Z."/>
            <person name="Nicholson C."/>
            <person name="Noirot C."/>
            <person name="O'Bleness M."/>
            <person name="Paule C.R."/>
            <person name="Poulain J."/>
            <person name="Prion F."/>
            <person name="Qin B."/>
            <person name="Qu C."/>
            <person name="Retzel E.F."/>
            <person name="Riddle C."/>
            <person name="Sallet E."/>
            <person name="Samain S."/>
            <person name="Samson N."/>
            <person name="Sanders I."/>
            <person name="Saurat O."/>
            <person name="Scarpelli C."/>
            <person name="Schiex T."/>
            <person name="Segurens B."/>
            <person name="Severin A.J."/>
            <person name="Sherrier D.J."/>
            <person name="Shi R."/>
            <person name="Sims S."/>
            <person name="Singer S.R."/>
            <person name="Sinharoy S."/>
            <person name="Sterck L."/>
            <person name="Viollet A."/>
            <person name="Wang B.B."/>
            <person name="Wang K."/>
            <person name="Wang M."/>
            <person name="Wang X."/>
            <person name="Warfsmann J."/>
            <person name="Weissenbach J."/>
            <person name="White D.D."/>
            <person name="White J.D."/>
            <person name="Wiley G.B."/>
            <person name="Wincker P."/>
            <person name="Xing Y."/>
            <person name="Yang L."/>
            <person name="Yao Z."/>
            <person name="Ying F."/>
            <person name="Zhai J."/>
            <person name="Zhou L."/>
            <person name="Zuber A."/>
            <person name="Denarie J."/>
            <person name="Dixon R.A."/>
            <person name="May G.D."/>
            <person name="Schwartz D.C."/>
            <person name="Rogers J."/>
            <person name="Quetier F."/>
            <person name="Town C.D."/>
            <person name="Roe B.A."/>
        </authorList>
    </citation>
    <scope>NUCLEOTIDE SEQUENCE [LARGE SCALE GENOMIC DNA]</scope>
    <source>
        <strain evidence="3">A17</strain>
        <strain evidence="5 6">cv. Jemalong A17</strain>
    </source>
</reference>
<keyword evidence="6" id="KW-1185">Reference proteome</keyword>
<name>I3SSL7_MEDTR</name>
<dbReference type="AlphaFoldDB" id="I3SSL7"/>
<dbReference type="EnsemblPlants" id="KEH36116">
    <property type="protein sequence ID" value="KEH36116"/>
    <property type="gene ID" value="MTR_3g111095"/>
</dbReference>
<reference evidence="3 6" key="3">
    <citation type="journal article" date="2014" name="BMC Genomics">
        <title>An improved genome release (version Mt4.0) for the model legume Medicago truncatula.</title>
        <authorList>
            <person name="Tang H."/>
            <person name="Krishnakumar V."/>
            <person name="Bidwell S."/>
            <person name="Rosen B."/>
            <person name="Chan A."/>
            <person name="Zhou S."/>
            <person name="Gentzbittel L."/>
            <person name="Childs K.L."/>
            <person name="Yandell M."/>
            <person name="Gundlach H."/>
            <person name="Mayer K.F."/>
            <person name="Schwartz D.C."/>
            <person name="Town C.D."/>
        </authorList>
    </citation>
    <scope>GENOME REANNOTATION</scope>
    <source>
        <strain evidence="3">A17</strain>
        <strain evidence="5 6">cv. Jemalong A17</strain>
    </source>
</reference>
<dbReference type="EMBL" id="PSQE01000003">
    <property type="protein sequence ID" value="RHN70948.1"/>
    <property type="molecule type" value="Genomic_DNA"/>
</dbReference>
<dbReference type="HOGENOM" id="CLU_2281602_0_0_1"/>
<dbReference type="Gramene" id="rna19584">
    <property type="protein sequence ID" value="RHN70948.1"/>
    <property type="gene ID" value="gene19584"/>
</dbReference>
<dbReference type="Proteomes" id="UP000265566">
    <property type="component" value="Chromosome 3"/>
</dbReference>
<feature type="compositionally biased region" description="Low complexity" evidence="1">
    <location>
        <begin position="29"/>
        <end position="43"/>
    </location>
</feature>
<evidence type="ECO:0000313" key="3">
    <source>
        <dbReference type="EMBL" id="KEH36116.1"/>
    </source>
</evidence>
<sequence>MKNSVAPATTSTPNNRRNRSVRPCLRNPNQQLKNTNLHTTTNKNGDEPRGYGAIDHWRRSTQQTTHLRRRGLKKESLDSTGRKGGVVEKRRKHHLRPDLHLG</sequence>
<evidence type="ECO:0000313" key="2">
    <source>
        <dbReference type="EMBL" id="AFK43259.1"/>
    </source>
</evidence>
<evidence type="ECO:0000256" key="1">
    <source>
        <dbReference type="SAM" id="MobiDB-lite"/>
    </source>
</evidence>
<evidence type="ECO:0000313" key="5">
    <source>
        <dbReference type="EnsemblPlants" id="KEH36116"/>
    </source>
</evidence>
<proteinExistence type="evidence at transcript level"/>
<dbReference type="EMBL" id="CM001219">
    <property type="protein sequence ID" value="KEH36116.1"/>
    <property type="molecule type" value="Genomic_DNA"/>
</dbReference>